<feature type="compositionally biased region" description="Basic and acidic residues" evidence="1">
    <location>
        <begin position="1"/>
        <end position="10"/>
    </location>
</feature>
<organism evidence="2 3">
    <name type="scientific">Fusarium napiforme</name>
    <dbReference type="NCBI Taxonomy" id="42672"/>
    <lineage>
        <taxon>Eukaryota</taxon>
        <taxon>Fungi</taxon>
        <taxon>Dikarya</taxon>
        <taxon>Ascomycota</taxon>
        <taxon>Pezizomycotina</taxon>
        <taxon>Sordariomycetes</taxon>
        <taxon>Hypocreomycetidae</taxon>
        <taxon>Hypocreales</taxon>
        <taxon>Nectriaceae</taxon>
        <taxon>Fusarium</taxon>
        <taxon>Fusarium fujikuroi species complex</taxon>
    </lineage>
</organism>
<sequence>MANDNDKEKTQNVPKLKAKAKDDDKQLMTNVIGQQPIDLADGGTGQLTRNQIYVVTGFKGNTTYIFSAATADDAREAIDDILSKLKPALKPGVSLTCQISLPSVQDGFHKNAKRKRPTLDYDDEEDTAARRSARRAREALWQQANQRDSGQRSGQDQGQTDDNSQRRPLCVGCKSDKHTLAECLKASADGYMKGCPLCNTMDHNAGDCLHPALKNNKLLSVRYFTNNRRNMPSFLDIKAWYPLVSKIIPQSDLRQDSQFPWTPEFTKSIVGCIDDLQRKVEEKGLGEVKLPVDPTVNGWSAVVAYHQRLEKDEKEKALAEARAKVVPLSDLQKAVVAFLAQETIGGYYRACRPPGRLRNLAGANEQHDASQRRPWDGNSRDGGSDDDDDNDDDDDDEDMDLRNLNKSRAKKLDMRAKSHASVL</sequence>
<proteinExistence type="predicted"/>
<feature type="region of interest" description="Disordered" evidence="1">
    <location>
        <begin position="1"/>
        <end position="23"/>
    </location>
</feature>
<protein>
    <submittedName>
        <fullName evidence="2">Uncharacterized protein</fullName>
    </submittedName>
</protein>
<evidence type="ECO:0000256" key="1">
    <source>
        <dbReference type="SAM" id="MobiDB-lite"/>
    </source>
</evidence>
<feature type="region of interest" description="Disordered" evidence="1">
    <location>
        <begin position="359"/>
        <end position="423"/>
    </location>
</feature>
<accession>A0A8H5JDJ3</accession>
<feature type="compositionally biased region" description="Low complexity" evidence="1">
    <location>
        <begin position="146"/>
        <end position="158"/>
    </location>
</feature>
<evidence type="ECO:0000313" key="3">
    <source>
        <dbReference type="Proteomes" id="UP000574317"/>
    </source>
</evidence>
<name>A0A8H5JDJ3_9HYPO</name>
<feature type="compositionally biased region" description="Basic and acidic residues" evidence="1">
    <location>
        <begin position="365"/>
        <end position="383"/>
    </location>
</feature>
<dbReference type="EMBL" id="JAAOAO010000250">
    <property type="protein sequence ID" value="KAF5553409.1"/>
    <property type="molecule type" value="Genomic_DNA"/>
</dbReference>
<reference evidence="2 3" key="1">
    <citation type="submission" date="2020-05" db="EMBL/GenBank/DDBJ databases">
        <title>Identification and distribution of gene clusters putatively required for synthesis of sphingolipid metabolism inhibitors in phylogenetically diverse species of the filamentous fungus Fusarium.</title>
        <authorList>
            <person name="Kim H.-S."/>
            <person name="Busman M."/>
            <person name="Brown D.W."/>
            <person name="Divon H."/>
            <person name="Uhlig S."/>
            <person name="Proctor R.H."/>
        </authorList>
    </citation>
    <scope>NUCLEOTIDE SEQUENCE [LARGE SCALE GENOMIC DNA]</scope>
    <source>
        <strain evidence="2 3">NRRL 25196</strain>
    </source>
</reference>
<gene>
    <name evidence="2" type="ORF">FNAPI_6773</name>
</gene>
<keyword evidence="3" id="KW-1185">Reference proteome</keyword>
<dbReference type="Proteomes" id="UP000574317">
    <property type="component" value="Unassembled WGS sequence"/>
</dbReference>
<feature type="region of interest" description="Disordered" evidence="1">
    <location>
        <begin position="108"/>
        <end position="168"/>
    </location>
</feature>
<feature type="compositionally biased region" description="Acidic residues" evidence="1">
    <location>
        <begin position="384"/>
        <end position="399"/>
    </location>
</feature>
<evidence type="ECO:0000313" key="2">
    <source>
        <dbReference type="EMBL" id="KAF5553409.1"/>
    </source>
</evidence>
<comment type="caution">
    <text evidence="2">The sequence shown here is derived from an EMBL/GenBank/DDBJ whole genome shotgun (WGS) entry which is preliminary data.</text>
</comment>
<dbReference type="AlphaFoldDB" id="A0A8H5JDJ3"/>